<feature type="compositionally biased region" description="Basic residues" evidence="1">
    <location>
        <begin position="7"/>
        <end position="22"/>
    </location>
</feature>
<dbReference type="AlphaFoldDB" id="A0A6S7K7C0"/>
<proteinExistence type="predicted"/>
<reference evidence="2" key="1">
    <citation type="submission" date="2020-04" db="EMBL/GenBank/DDBJ databases">
        <authorList>
            <person name="Alioto T."/>
            <person name="Alioto T."/>
            <person name="Gomez Garrido J."/>
        </authorList>
    </citation>
    <scope>NUCLEOTIDE SEQUENCE</scope>
    <source>
        <strain evidence="2">A484AB</strain>
    </source>
</reference>
<evidence type="ECO:0000313" key="3">
    <source>
        <dbReference type="Proteomes" id="UP001152795"/>
    </source>
</evidence>
<keyword evidence="3" id="KW-1185">Reference proteome</keyword>
<evidence type="ECO:0000313" key="2">
    <source>
        <dbReference type="EMBL" id="CAB4039468.1"/>
    </source>
</evidence>
<feature type="region of interest" description="Disordered" evidence="1">
    <location>
        <begin position="1"/>
        <end position="31"/>
    </location>
</feature>
<evidence type="ECO:0000256" key="1">
    <source>
        <dbReference type="SAM" id="MobiDB-lite"/>
    </source>
</evidence>
<dbReference type="Proteomes" id="UP001152795">
    <property type="component" value="Unassembled WGS sequence"/>
</dbReference>
<organism evidence="2 3">
    <name type="scientific">Paramuricea clavata</name>
    <name type="common">Red gorgonian</name>
    <name type="synonym">Violescent sea-whip</name>
    <dbReference type="NCBI Taxonomy" id="317549"/>
    <lineage>
        <taxon>Eukaryota</taxon>
        <taxon>Metazoa</taxon>
        <taxon>Cnidaria</taxon>
        <taxon>Anthozoa</taxon>
        <taxon>Octocorallia</taxon>
        <taxon>Malacalcyonacea</taxon>
        <taxon>Plexauridae</taxon>
        <taxon>Paramuricea</taxon>
    </lineage>
</organism>
<dbReference type="OrthoDB" id="5987862at2759"/>
<protein>
    <submittedName>
        <fullName evidence="2">Transient receptor potential cation channel subfamily M member 6-like</fullName>
    </submittedName>
</protein>
<sequence length="291" mass="33692">MSDWRQFKIKQREKRMAKPGKKGKGESKDLKDEIIVQRMSSEVTGKQQKYTRIGPQEFVPFEHDELTFENIVESCQKYFAKHIEKRHDIKVFYVRFVKPEAPNEIDEEADDHESTQPPKKAKRRAMSLPSPKKSSSKHDNSSKYPKSLSVKDMLHLGKALPKKESTIISIFQFNFKHMRWSSVPIKAEFMIEELPFATGGFREAFKATSITAGFEETTWVVKKYLTTAVDVIRETNETEQTHAQKSVQMHYLAKNFASQLNEKIVKDGITDFGEAFSYKKVFMGKTDDGEY</sequence>
<dbReference type="SUPFAM" id="SSF56112">
    <property type="entry name" value="Protein kinase-like (PK-like)"/>
    <property type="match status" value="1"/>
</dbReference>
<accession>A0A6S7K7C0</accession>
<feature type="non-terminal residue" evidence="2">
    <location>
        <position position="1"/>
    </location>
</feature>
<keyword evidence="2" id="KW-0675">Receptor</keyword>
<feature type="region of interest" description="Disordered" evidence="1">
    <location>
        <begin position="104"/>
        <end position="145"/>
    </location>
</feature>
<dbReference type="Gene3D" id="3.30.200.20">
    <property type="entry name" value="Phosphorylase Kinase, domain 1"/>
    <property type="match status" value="1"/>
</dbReference>
<dbReference type="InterPro" id="IPR011009">
    <property type="entry name" value="Kinase-like_dom_sf"/>
</dbReference>
<comment type="caution">
    <text evidence="2">The sequence shown here is derived from an EMBL/GenBank/DDBJ whole genome shotgun (WGS) entry which is preliminary data.</text>
</comment>
<name>A0A6S7K7C0_PARCT</name>
<dbReference type="EMBL" id="CACRXK020025425">
    <property type="protein sequence ID" value="CAB4039468.1"/>
    <property type="molecule type" value="Genomic_DNA"/>
</dbReference>
<gene>
    <name evidence="2" type="ORF">PACLA_8A018861</name>
</gene>